<accession>A0A0D9XNP4</accession>
<proteinExistence type="predicted"/>
<keyword evidence="2" id="KW-1185">Reference proteome</keyword>
<dbReference type="STRING" id="77586.A0A0D9XNP4"/>
<reference evidence="2" key="2">
    <citation type="submission" date="2013-12" db="EMBL/GenBank/DDBJ databases">
        <authorList>
            <person name="Yu Y."/>
            <person name="Lee S."/>
            <person name="de Baynast K."/>
            <person name="Wissotski M."/>
            <person name="Liu L."/>
            <person name="Talag J."/>
            <person name="Goicoechea J."/>
            <person name="Angelova A."/>
            <person name="Jetty R."/>
            <person name="Kudrna D."/>
            <person name="Golser W."/>
            <person name="Rivera L."/>
            <person name="Zhang J."/>
            <person name="Wing R."/>
        </authorList>
    </citation>
    <scope>NUCLEOTIDE SEQUENCE</scope>
</reference>
<dbReference type="HOGENOM" id="CLU_3192078_0_0_1"/>
<dbReference type="AlphaFoldDB" id="A0A0D9XNP4"/>
<dbReference type="Proteomes" id="UP000032180">
    <property type="component" value="Chromosome 11"/>
</dbReference>
<reference evidence="1" key="3">
    <citation type="submission" date="2015-04" db="UniProtKB">
        <authorList>
            <consortium name="EnsemblPlants"/>
        </authorList>
    </citation>
    <scope>IDENTIFICATION</scope>
</reference>
<dbReference type="Gramene" id="LPERR11G01560.1">
    <property type="protein sequence ID" value="LPERR11G01560.1"/>
    <property type="gene ID" value="LPERR11G01560"/>
</dbReference>
<dbReference type="EnsemblPlants" id="LPERR11G01560.1">
    <property type="protein sequence ID" value="LPERR11G01560.1"/>
    <property type="gene ID" value="LPERR11G01560"/>
</dbReference>
<sequence>MSLLVTLEGKPSLAVPKLKQVLAANFVALAWNVILSFKAHKEITVE</sequence>
<organism evidence="1 2">
    <name type="scientific">Leersia perrieri</name>
    <dbReference type="NCBI Taxonomy" id="77586"/>
    <lineage>
        <taxon>Eukaryota</taxon>
        <taxon>Viridiplantae</taxon>
        <taxon>Streptophyta</taxon>
        <taxon>Embryophyta</taxon>
        <taxon>Tracheophyta</taxon>
        <taxon>Spermatophyta</taxon>
        <taxon>Magnoliopsida</taxon>
        <taxon>Liliopsida</taxon>
        <taxon>Poales</taxon>
        <taxon>Poaceae</taxon>
        <taxon>BOP clade</taxon>
        <taxon>Oryzoideae</taxon>
        <taxon>Oryzeae</taxon>
        <taxon>Oryzinae</taxon>
        <taxon>Leersia</taxon>
    </lineage>
</organism>
<evidence type="ECO:0000313" key="1">
    <source>
        <dbReference type="EnsemblPlants" id="LPERR11G01560.1"/>
    </source>
</evidence>
<evidence type="ECO:0000313" key="2">
    <source>
        <dbReference type="Proteomes" id="UP000032180"/>
    </source>
</evidence>
<protein>
    <submittedName>
        <fullName evidence="1">Uncharacterized protein</fullName>
    </submittedName>
</protein>
<reference evidence="1 2" key="1">
    <citation type="submission" date="2012-08" db="EMBL/GenBank/DDBJ databases">
        <title>Oryza genome evolution.</title>
        <authorList>
            <person name="Wing R.A."/>
        </authorList>
    </citation>
    <scope>NUCLEOTIDE SEQUENCE</scope>
</reference>
<name>A0A0D9XNP4_9ORYZ</name>